<keyword evidence="3 4" id="KW-0574">Periplasm</keyword>
<dbReference type="InterPro" id="IPR052037">
    <property type="entry name" value="LPS_export_LptA"/>
</dbReference>
<accession>A0A848HPR4</accession>
<dbReference type="GO" id="GO:0001530">
    <property type="term" value="F:lipopolysaccharide binding"/>
    <property type="evidence" value="ECO:0007669"/>
    <property type="project" value="InterPro"/>
</dbReference>
<gene>
    <name evidence="4 6" type="primary">lptA</name>
    <name evidence="6" type="ORF">HHL21_18260</name>
</gene>
<evidence type="ECO:0000313" key="6">
    <source>
        <dbReference type="EMBL" id="NML62987.1"/>
    </source>
</evidence>
<dbReference type="InterPro" id="IPR014340">
    <property type="entry name" value="LptA"/>
</dbReference>
<comment type="subunit">
    <text evidence="4">Component of the lipopolysaccharide transport and assembly complex.</text>
</comment>
<dbReference type="GO" id="GO:0030288">
    <property type="term" value="C:outer membrane-bounded periplasmic space"/>
    <property type="evidence" value="ECO:0007669"/>
    <property type="project" value="TreeGrafter"/>
</dbReference>
<dbReference type="AlphaFoldDB" id="A0A848HPR4"/>
<dbReference type="RefSeq" id="WP_169468530.1">
    <property type="nucleotide sequence ID" value="NZ_JABBGG010000012.1"/>
</dbReference>
<reference evidence="6 7" key="1">
    <citation type="submission" date="2020-04" db="EMBL/GenBank/DDBJ databases">
        <title>Massilia sp. RP-1-19 isolated from soil.</title>
        <authorList>
            <person name="Dahal R.H."/>
        </authorList>
    </citation>
    <scope>NUCLEOTIDE SEQUENCE [LARGE SCALE GENOMIC DNA]</scope>
    <source>
        <strain evidence="6 7">RP-1-19</strain>
    </source>
</reference>
<evidence type="ECO:0000256" key="2">
    <source>
        <dbReference type="ARBA" id="ARBA00022729"/>
    </source>
</evidence>
<dbReference type="Pfam" id="PF03968">
    <property type="entry name" value="LptD_N"/>
    <property type="match status" value="1"/>
</dbReference>
<sequence precursor="true">MKKILLFIALCGIVAGTALAEKADSNKPTEIFADEASFDDVKQIRTLKGNVILTRGTLVMKAGLAVLREDPEGYQFVVFTAAPGAVATFRQKRDGGDLWVEGQAERIEYDNKTEAVKLFSKAKLARLEGSRVTDEVEGPFISYDSRKEYFTVENTAAGGSTPGAGRVRMVIQPSNKPPTPATPGK</sequence>
<evidence type="ECO:0000313" key="7">
    <source>
        <dbReference type="Proteomes" id="UP000583752"/>
    </source>
</evidence>
<dbReference type="GO" id="GO:0017089">
    <property type="term" value="F:glycolipid transfer activity"/>
    <property type="evidence" value="ECO:0007669"/>
    <property type="project" value="TreeGrafter"/>
</dbReference>
<dbReference type="PANTHER" id="PTHR36504">
    <property type="entry name" value="LIPOPOLYSACCHARIDE EXPORT SYSTEM PROTEIN LPTA"/>
    <property type="match status" value="1"/>
</dbReference>
<organism evidence="6 7">
    <name type="scientific">Massilia polaris</name>
    <dbReference type="NCBI Taxonomy" id="2728846"/>
    <lineage>
        <taxon>Bacteria</taxon>
        <taxon>Pseudomonadati</taxon>
        <taxon>Pseudomonadota</taxon>
        <taxon>Betaproteobacteria</taxon>
        <taxon>Burkholderiales</taxon>
        <taxon>Oxalobacteraceae</taxon>
        <taxon>Telluria group</taxon>
        <taxon>Massilia</taxon>
    </lineage>
</organism>
<dbReference type="NCBIfam" id="TIGR03002">
    <property type="entry name" value="outer_YhbN_LptA"/>
    <property type="match status" value="1"/>
</dbReference>
<comment type="caution">
    <text evidence="6">The sequence shown here is derived from an EMBL/GenBank/DDBJ whole genome shotgun (WGS) entry which is preliminary data.</text>
</comment>
<protein>
    <recommendedName>
        <fullName evidence="4">Lipopolysaccharide export system protein LptA</fullName>
    </recommendedName>
</protein>
<comment type="function">
    <text evidence="4">Involved in the assembly of lipopolysaccharide (LPS). Required for the translocation of LPS from the inner membrane to the outer membrane.</text>
</comment>
<dbReference type="PANTHER" id="PTHR36504:SF1">
    <property type="entry name" value="LIPOPOLYSACCHARIDE EXPORT SYSTEM PROTEIN LPTA"/>
    <property type="match status" value="1"/>
</dbReference>
<dbReference type="EMBL" id="JABBGG010000012">
    <property type="protein sequence ID" value="NML62987.1"/>
    <property type="molecule type" value="Genomic_DNA"/>
</dbReference>
<comment type="subcellular location">
    <subcellularLocation>
        <location evidence="4">Periplasm</location>
    </subcellularLocation>
</comment>
<evidence type="ECO:0000256" key="4">
    <source>
        <dbReference type="HAMAP-Rule" id="MF_01914"/>
    </source>
</evidence>
<dbReference type="GO" id="GO:0015920">
    <property type="term" value="P:lipopolysaccharide transport"/>
    <property type="evidence" value="ECO:0007669"/>
    <property type="project" value="UniProtKB-UniRule"/>
</dbReference>
<feature type="signal peptide" evidence="4">
    <location>
        <begin position="1"/>
        <end position="20"/>
    </location>
</feature>
<dbReference type="Proteomes" id="UP000583752">
    <property type="component" value="Unassembled WGS sequence"/>
</dbReference>
<dbReference type="GO" id="GO:0043165">
    <property type="term" value="P:Gram-negative-bacterium-type cell outer membrane assembly"/>
    <property type="evidence" value="ECO:0007669"/>
    <property type="project" value="UniProtKB-UniRule"/>
</dbReference>
<keyword evidence="7" id="KW-1185">Reference proteome</keyword>
<comment type="similarity">
    <text evidence="4">Belongs to the LptA family.</text>
</comment>
<dbReference type="Gene3D" id="2.60.450.10">
    <property type="entry name" value="Lipopolysaccharide (LPS) transport protein A like domain"/>
    <property type="match status" value="1"/>
</dbReference>
<evidence type="ECO:0000256" key="3">
    <source>
        <dbReference type="ARBA" id="ARBA00022764"/>
    </source>
</evidence>
<name>A0A848HPR4_9BURK</name>
<keyword evidence="1 4" id="KW-0813">Transport</keyword>
<keyword evidence="2 4" id="KW-0732">Signal</keyword>
<evidence type="ECO:0000256" key="1">
    <source>
        <dbReference type="ARBA" id="ARBA00022448"/>
    </source>
</evidence>
<dbReference type="HAMAP" id="MF_01914">
    <property type="entry name" value="LPS_assembly_LptA"/>
    <property type="match status" value="1"/>
</dbReference>
<dbReference type="InterPro" id="IPR005653">
    <property type="entry name" value="OstA-like_N"/>
</dbReference>
<dbReference type="GO" id="GO:0009279">
    <property type="term" value="C:cell outer membrane"/>
    <property type="evidence" value="ECO:0007669"/>
    <property type="project" value="TreeGrafter"/>
</dbReference>
<proteinExistence type="inferred from homology"/>
<feature type="domain" description="Organic solvent tolerance-like N-terminal" evidence="5">
    <location>
        <begin position="30"/>
        <end position="148"/>
    </location>
</feature>
<feature type="chain" id="PRO_5033181237" description="Lipopolysaccharide export system protein LptA" evidence="4">
    <location>
        <begin position="21"/>
        <end position="185"/>
    </location>
</feature>
<evidence type="ECO:0000259" key="5">
    <source>
        <dbReference type="Pfam" id="PF03968"/>
    </source>
</evidence>